<name>A0A1A6A831_9TREE</name>
<dbReference type="VEuPathDB" id="FungiDB:I303_03939"/>
<evidence type="ECO:0000256" key="2">
    <source>
        <dbReference type="SAM" id="SignalP"/>
    </source>
</evidence>
<dbReference type="AlphaFoldDB" id="A0A1A6A831"/>
<evidence type="ECO:0000313" key="4">
    <source>
        <dbReference type="EMBL" id="WWC61340.1"/>
    </source>
</evidence>
<feature type="signal peptide" evidence="2">
    <location>
        <begin position="1"/>
        <end position="20"/>
    </location>
</feature>
<protein>
    <recommendedName>
        <fullName evidence="6">F-box domain-containing protein</fullName>
    </recommendedName>
</protein>
<evidence type="ECO:0000313" key="3">
    <source>
        <dbReference type="EMBL" id="OBR86219.1"/>
    </source>
</evidence>
<reference evidence="4" key="2">
    <citation type="submission" date="2013-07" db="EMBL/GenBank/DDBJ databases">
        <authorList>
            <consortium name="The Broad Institute Genome Sequencing Platform"/>
            <person name="Cuomo C."/>
            <person name="Litvintseva A."/>
            <person name="Chen Y."/>
            <person name="Heitman J."/>
            <person name="Sun S."/>
            <person name="Springer D."/>
            <person name="Dromer F."/>
            <person name="Young S.K."/>
            <person name="Zeng Q."/>
            <person name="Gargeya S."/>
            <person name="Fitzgerald M."/>
            <person name="Abouelleil A."/>
            <person name="Alvarado L."/>
            <person name="Berlin A.M."/>
            <person name="Chapman S.B."/>
            <person name="Dewar J."/>
            <person name="Goldberg J."/>
            <person name="Griggs A."/>
            <person name="Gujja S."/>
            <person name="Hansen M."/>
            <person name="Howarth C."/>
            <person name="Imamovic A."/>
            <person name="Larimer J."/>
            <person name="McCowan C."/>
            <person name="Murphy C."/>
            <person name="Pearson M."/>
            <person name="Priest M."/>
            <person name="Roberts A."/>
            <person name="Saif S."/>
            <person name="Shea T."/>
            <person name="Sykes S."/>
            <person name="Wortman J."/>
            <person name="Nusbaum C."/>
            <person name="Birren B."/>
        </authorList>
    </citation>
    <scope>NUCLEOTIDE SEQUENCE</scope>
    <source>
        <strain evidence="4">CBS 10117</strain>
    </source>
</reference>
<sequence length="486" mass="55306">MGWFIAVISLVSGIYLYVRARTSPKSEPAKHDPSRNGCTTVARRQSTTMNYSNLPRIHSTSNNDMVFEGQRSKLPDLPDDVWLIIFSHVRRPTEEIMKTASTKPLVPSSSGKGNVQLDLGKWENYHQVEQLRHVRSINFIYAATRSPSRTLNIEGLAIYQRPGQSCDRQFMKSYLAALDSTRYVNTMISQFRMQRKNGDVKLFPNLQQVIMGISPFFSAEWHRWLFCQGASRRYASTGSDVTANYLLTARTEIGNIFAEHLNAISSSPKEMCTHSLHGPWGLSLPPKQLITGKSNLNTIENNQKQPRISSVILDRHFLHRKTAAIWVQPGYDNTWIISKDILAAMIDPFHRWNLTTSDKLKGALIELFKQIRKRLFDSAAMFPKGKKSQATTFNVLFPVDMPAMKRLLSSLRQINARTANQMEDEKVMEGLAEWLMNKGKWYYRYRGITVRVNIRDSDDSSSSSAGWKAGEKEALTCDCYGITYSA</sequence>
<dbReference type="EMBL" id="KI894030">
    <property type="protein sequence ID" value="OBR86219.1"/>
    <property type="molecule type" value="Genomic_DNA"/>
</dbReference>
<feature type="compositionally biased region" description="Polar residues" evidence="1">
    <location>
        <begin position="36"/>
        <end position="57"/>
    </location>
</feature>
<feature type="region of interest" description="Disordered" evidence="1">
    <location>
        <begin position="24"/>
        <end position="57"/>
    </location>
</feature>
<reference evidence="4" key="3">
    <citation type="submission" date="2024-02" db="EMBL/GenBank/DDBJ databases">
        <title>Comparative genomics of Cryptococcus and Kwoniella reveals pathogenesis evolution and contrasting modes of karyotype evolution via chromosome fusion or intercentromeric recombination.</title>
        <authorList>
            <person name="Coelho M.A."/>
            <person name="David-Palma M."/>
            <person name="Shea T."/>
            <person name="Bowers K."/>
            <person name="McGinley-Smith S."/>
            <person name="Mohammad A.W."/>
            <person name="Gnirke A."/>
            <person name="Yurkov A.M."/>
            <person name="Nowrousian M."/>
            <person name="Sun S."/>
            <person name="Cuomo C.A."/>
            <person name="Heitman J."/>
        </authorList>
    </citation>
    <scope>NUCLEOTIDE SEQUENCE</scope>
    <source>
        <strain evidence="4">CBS 10117</strain>
    </source>
</reference>
<dbReference type="RefSeq" id="XP_018264061.1">
    <property type="nucleotide sequence ID" value="XM_018407253.1"/>
</dbReference>
<organism evidence="3">
    <name type="scientific">Kwoniella dejecticola CBS 10117</name>
    <dbReference type="NCBI Taxonomy" id="1296121"/>
    <lineage>
        <taxon>Eukaryota</taxon>
        <taxon>Fungi</taxon>
        <taxon>Dikarya</taxon>
        <taxon>Basidiomycota</taxon>
        <taxon>Agaricomycotina</taxon>
        <taxon>Tremellomycetes</taxon>
        <taxon>Tremellales</taxon>
        <taxon>Cryptococcaceae</taxon>
        <taxon>Kwoniella</taxon>
    </lineage>
</organism>
<gene>
    <name evidence="3" type="ORF">I303_03939</name>
    <name evidence="4" type="ORF">I303_103921</name>
</gene>
<evidence type="ECO:0000256" key="1">
    <source>
        <dbReference type="SAM" id="MobiDB-lite"/>
    </source>
</evidence>
<keyword evidence="5" id="KW-1185">Reference proteome</keyword>
<dbReference type="GeneID" id="28967638"/>
<dbReference type="Proteomes" id="UP000078595">
    <property type="component" value="Chromosome 4"/>
</dbReference>
<accession>A0A1A6A831</accession>
<dbReference type="EMBL" id="CP144533">
    <property type="protein sequence ID" value="WWC61340.1"/>
    <property type="molecule type" value="Genomic_DNA"/>
</dbReference>
<dbReference type="KEGG" id="kdj:28967638"/>
<dbReference type="OrthoDB" id="10551749at2759"/>
<keyword evidence="2" id="KW-0732">Signal</keyword>
<reference evidence="3" key="1">
    <citation type="submission" date="2013-07" db="EMBL/GenBank/DDBJ databases">
        <title>The Genome Sequence of Cryptococcus dejecticola CBS10117.</title>
        <authorList>
            <consortium name="The Broad Institute Genome Sequencing Platform"/>
            <person name="Cuomo C."/>
            <person name="Litvintseva A."/>
            <person name="Chen Y."/>
            <person name="Heitman J."/>
            <person name="Sun S."/>
            <person name="Springer D."/>
            <person name="Dromer F."/>
            <person name="Young S.K."/>
            <person name="Zeng Q."/>
            <person name="Gargeya S."/>
            <person name="Fitzgerald M."/>
            <person name="Abouelleil A."/>
            <person name="Alvarado L."/>
            <person name="Berlin A.M."/>
            <person name="Chapman S.B."/>
            <person name="Dewar J."/>
            <person name="Goldberg J."/>
            <person name="Griggs A."/>
            <person name="Gujja S."/>
            <person name="Hansen M."/>
            <person name="Howarth C."/>
            <person name="Imamovic A."/>
            <person name="Larimer J."/>
            <person name="McCowan C."/>
            <person name="Murphy C."/>
            <person name="Pearson M."/>
            <person name="Priest M."/>
            <person name="Roberts A."/>
            <person name="Saif S."/>
            <person name="Shea T."/>
            <person name="Sykes S."/>
            <person name="Wortman J."/>
            <person name="Nusbaum C."/>
            <person name="Birren B."/>
        </authorList>
    </citation>
    <scope>NUCLEOTIDE SEQUENCE [LARGE SCALE GENOMIC DNA]</scope>
    <source>
        <strain evidence="3">CBS 10117</strain>
    </source>
</reference>
<evidence type="ECO:0000313" key="5">
    <source>
        <dbReference type="Proteomes" id="UP000078595"/>
    </source>
</evidence>
<evidence type="ECO:0008006" key="6">
    <source>
        <dbReference type="Google" id="ProtNLM"/>
    </source>
</evidence>
<feature type="chain" id="PRO_5008342191" description="F-box domain-containing protein" evidence="2">
    <location>
        <begin position="21"/>
        <end position="486"/>
    </location>
</feature>
<proteinExistence type="predicted"/>